<organism evidence="2 3">
    <name type="scientific">Ohtaekwangia koreensis</name>
    <dbReference type="NCBI Taxonomy" id="688867"/>
    <lineage>
        <taxon>Bacteria</taxon>
        <taxon>Pseudomonadati</taxon>
        <taxon>Bacteroidota</taxon>
        <taxon>Cytophagia</taxon>
        <taxon>Cytophagales</taxon>
        <taxon>Fulvivirgaceae</taxon>
        <taxon>Ohtaekwangia</taxon>
    </lineage>
</organism>
<name>A0A1T5LE28_9BACT</name>
<dbReference type="AlphaFoldDB" id="A0A1T5LE28"/>
<dbReference type="RefSeq" id="WP_079687532.1">
    <property type="nucleotide sequence ID" value="NZ_FUZU01000002.1"/>
</dbReference>
<dbReference type="Pfam" id="PF08818">
    <property type="entry name" value="DUF1801"/>
    <property type="match status" value="1"/>
</dbReference>
<evidence type="ECO:0000313" key="2">
    <source>
        <dbReference type="EMBL" id="SKC73658.1"/>
    </source>
</evidence>
<proteinExistence type="predicted"/>
<sequence length="124" mass="13979">MKNTQASSIDEYIAGFPKEIQKPLKEIRDAVKKAVPKAEEAIKYAMPTFVLNGNVIHFAAFKNHIGIYPVPRGVDGFKKELDAYEGEKDTLKIPLDAPPPLTLIVKIVKYNVKRNQEKQKMKNA</sequence>
<dbReference type="Proteomes" id="UP000190961">
    <property type="component" value="Unassembled WGS sequence"/>
</dbReference>
<gene>
    <name evidence="2" type="ORF">SAMN05660236_2962</name>
</gene>
<dbReference type="InterPro" id="IPR014922">
    <property type="entry name" value="YdhG-like"/>
</dbReference>
<evidence type="ECO:0000313" key="3">
    <source>
        <dbReference type="Proteomes" id="UP000190961"/>
    </source>
</evidence>
<dbReference type="Gene3D" id="3.90.1150.200">
    <property type="match status" value="1"/>
</dbReference>
<dbReference type="OrthoDB" id="115213at2"/>
<evidence type="ECO:0000259" key="1">
    <source>
        <dbReference type="Pfam" id="PF08818"/>
    </source>
</evidence>
<accession>A0A1T5LE28</accession>
<feature type="domain" description="YdhG-like" evidence="1">
    <location>
        <begin position="22"/>
        <end position="112"/>
    </location>
</feature>
<reference evidence="2 3" key="1">
    <citation type="submission" date="2017-02" db="EMBL/GenBank/DDBJ databases">
        <authorList>
            <person name="Peterson S.W."/>
        </authorList>
    </citation>
    <scope>NUCLEOTIDE SEQUENCE [LARGE SCALE GENOMIC DNA]</scope>
    <source>
        <strain evidence="2 3">DSM 25262</strain>
    </source>
</reference>
<dbReference type="SUPFAM" id="SSF159888">
    <property type="entry name" value="YdhG-like"/>
    <property type="match status" value="1"/>
</dbReference>
<protein>
    <submittedName>
        <fullName evidence="2">Uncharacterized conserved protein YdhG, YjbR/CyaY-like superfamily, DUF1801 family</fullName>
    </submittedName>
</protein>
<dbReference type="STRING" id="688867.SAMN05660236_2962"/>
<dbReference type="EMBL" id="FUZU01000002">
    <property type="protein sequence ID" value="SKC73658.1"/>
    <property type="molecule type" value="Genomic_DNA"/>
</dbReference>
<keyword evidence="3" id="KW-1185">Reference proteome</keyword>